<reference evidence="2" key="1">
    <citation type="submission" date="2023-07" db="EMBL/GenBank/DDBJ databases">
        <authorList>
            <person name="Stuckert A."/>
        </authorList>
    </citation>
    <scope>NUCLEOTIDE SEQUENCE</scope>
</reference>
<dbReference type="Proteomes" id="UP001176940">
    <property type="component" value="Unassembled WGS sequence"/>
</dbReference>
<name>A0ABN9MHT6_9NEOB</name>
<sequence>MPISVIKGILKWTLNSAIERISNRVLQPRSQTQDPSGQKSPRLAGHIPWSRNSRTNPSCAIKDAKILENYLVRADVGSSNKEIKTKSFCPLLAMGLSPCSNISKSDSFTQPRSGRRYSIKGHFTCNSSYEIYLIKCPCGLGYVGETTQHTRDRISQHKSTIRCGRTLLSIPAYFLHNNHSIALLKYQ</sequence>
<feature type="non-terminal residue" evidence="2">
    <location>
        <position position="187"/>
    </location>
</feature>
<keyword evidence="3" id="KW-1185">Reference proteome</keyword>
<feature type="region of interest" description="Disordered" evidence="1">
    <location>
        <begin position="25"/>
        <end position="48"/>
    </location>
</feature>
<proteinExistence type="predicted"/>
<organism evidence="2 3">
    <name type="scientific">Ranitomeya imitator</name>
    <name type="common">mimic poison frog</name>
    <dbReference type="NCBI Taxonomy" id="111125"/>
    <lineage>
        <taxon>Eukaryota</taxon>
        <taxon>Metazoa</taxon>
        <taxon>Chordata</taxon>
        <taxon>Craniata</taxon>
        <taxon>Vertebrata</taxon>
        <taxon>Euteleostomi</taxon>
        <taxon>Amphibia</taxon>
        <taxon>Batrachia</taxon>
        <taxon>Anura</taxon>
        <taxon>Neobatrachia</taxon>
        <taxon>Hyloidea</taxon>
        <taxon>Dendrobatidae</taxon>
        <taxon>Dendrobatinae</taxon>
        <taxon>Ranitomeya</taxon>
    </lineage>
</organism>
<gene>
    <name evidence="2" type="ORF">RIMI_LOCUS20112613</name>
</gene>
<comment type="caution">
    <text evidence="2">The sequence shown here is derived from an EMBL/GenBank/DDBJ whole genome shotgun (WGS) entry which is preliminary data.</text>
</comment>
<evidence type="ECO:0000313" key="3">
    <source>
        <dbReference type="Proteomes" id="UP001176940"/>
    </source>
</evidence>
<feature type="compositionally biased region" description="Polar residues" evidence="1">
    <location>
        <begin position="25"/>
        <end position="39"/>
    </location>
</feature>
<accession>A0ABN9MHT6</accession>
<dbReference type="EMBL" id="CAUEEQ010066248">
    <property type="protein sequence ID" value="CAJ0965267.1"/>
    <property type="molecule type" value="Genomic_DNA"/>
</dbReference>
<evidence type="ECO:0000256" key="1">
    <source>
        <dbReference type="SAM" id="MobiDB-lite"/>
    </source>
</evidence>
<evidence type="ECO:0000313" key="2">
    <source>
        <dbReference type="EMBL" id="CAJ0965267.1"/>
    </source>
</evidence>
<evidence type="ECO:0008006" key="4">
    <source>
        <dbReference type="Google" id="ProtNLM"/>
    </source>
</evidence>
<protein>
    <recommendedName>
        <fullName evidence="4">GIY-YIG domain-containing protein</fullName>
    </recommendedName>
</protein>